<dbReference type="KEGG" id="samy:DB32_001254"/>
<feature type="region of interest" description="Disordered" evidence="1">
    <location>
        <begin position="74"/>
        <end position="97"/>
    </location>
</feature>
<protein>
    <submittedName>
        <fullName evidence="2">Uncharacterized protein</fullName>
    </submittedName>
</protein>
<reference evidence="2 3" key="1">
    <citation type="submission" date="2015-03" db="EMBL/GenBank/DDBJ databases">
        <title>Genome assembly of Sandaracinus amylolyticus DSM 53668.</title>
        <authorList>
            <person name="Sharma G."/>
            <person name="Subramanian S."/>
        </authorList>
    </citation>
    <scope>NUCLEOTIDE SEQUENCE [LARGE SCALE GENOMIC DNA]</scope>
    <source>
        <strain evidence="2 3">DSM 53668</strain>
    </source>
</reference>
<organism evidence="2 3">
    <name type="scientific">Sandaracinus amylolyticus</name>
    <dbReference type="NCBI Taxonomy" id="927083"/>
    <lineage>
        <taxon>Bacteria</taxon>
        <taxon>Pseudomonadati</taxon>
        <taxon>Myxococcota</taxon>
        <taxon>Polyangia</taxon>
        <taxon>Polyangiales</taxon>
        <taxon>Sandaracinaceae</taxon>
        <taxon>Sandaracinus</taxon>
    </lineage>
</organism>
<dbReference type="EMBL" id="CP011125">
    <property type="protein sequence ID" value="AKF04105.1"/>
    <property type="molecule type" value="Genomic_DNA"/>
</dbReference>
<dbReference type="AlphaFoldDB" id="A0A0F6W073"/>
<accession>A0A0F6W073</accession>
<evidence type="ECO:0000313" key="3">
    <source>
        <dbReference type="Proteomes" id="UP000034883"/>
    </source>
</evidence>
<evidence type="ECO:0000313" key="2">
    <source>
        <dbReference type="EMBL" id="AKF04105.1"/>
    </source>
</evidence>
<proteinExistence type="predicted"/>
<evidence type="ECO:0000256" key="1">
    <source>
        <dbReference type="SAM" id="MobiDB-lite"/>
    </source>
</evidence>
<gene>
    <name evidence="2" type="ORF">DB32_001254</name>
</gene>
<dbReference type="Proteomes" id="UP000034883">
    <property type="component" value="Chromosome"/>
</dbReference>
<sequence length="97" mass="10883">MAGIRRIGRMGRLAGAVAAGPCWAVEQTASARAEREQEREERESTRRHARCAVQRVYRREMREFAGDSGVAWRGRAAMSAGSDTRAGRALQRRIEPR</sequence>
<name>A0A0F6W073_9BACT</name>
<dbReference type="STRING" id="927083.DB32_001254"/>
<keyword evidence="3" id="KW-1185">Reference proteome</keyword>